<name>A0AAN0SSX1_BACCE</name>
<evidence type="ECO:0000313" key="2">
    <source>
        <dbReference type="EMBL" id="AJI09422.1"/>
    </source>
</evidence>
<proteinExistence type="predicted"/>
<evidence type="ECO:0000256" key="1">
    <source>
        <dbReference type="SAM" id="SignalP"/>
    </source>
</evidence>
<sequence>MKHYVATAIAITSLLIISGCSSNVETTTVKKETMQSQQKNTEIVNTTPQNFYKEITSGKIEHIHGIGYVGNVPGVSIATHSGIKVYQNGKWLETAT</sequence>
<keyword evidence="1" id="KW-0732">Signal</keyword>
<reference evidence="2 3" key="1">
    <citation type="journal article" date="2015" name="Genome Announc.">
        <title>Complete genome sequences for 35 biothreat assay-relevant bacillus species.</title>
        <authorList>
            <person name="Johnson S.L."/>
            <person name="Daligault H.E."/>
            <person name="Davenport K.W."/>
            <person name="Jaissle J."/>
            <person name="Frey K.G."/>
            <person name="Ladner J.T."/>
            <person name="Broomall S.M."/>
            <person name="Bishop-Lilly K.A."/>
            <person name="Bruce D.C."/>
            <person name="Gibbons H.S."/>
            <person name="Coyne S.R."/>
            <person name="Lo C.C."/>
            <person name="Meincke L."/>
            <person name="Munk A.C."/>
            <person name="Koroleva G.I."/>
            <person name="Rosenzweig C.N."/>
            <person name="Palacios G.F."/>
            <person name="Redden C.L."/>
            <person name="Minogue T.D."/>
            <person name="Chain P.S."/>
        </authorList>
    </citation>
    <scope>NUCLEOTIDE SEQUENCE [LARGE SCALE GENOMIC DNA]</scope>
    <source>
        <strain evidence="2 3">03BB108</strain>
    </source>
</reference>
<dbReference type="GO" id="GO:0016787">
    <property type="term" value="F:hydrolase activity"/>
    <property type="evidence" value="ECO:0007669"/>
    <property type="project" value="UniProtKB-KW"/>
</dbReference>
<dbReference type="EMBL" id="CP009641">
    <property type="protein sequence ID" value="AJI09422.1"/>
    <property type="molecule type" value="Genomic_DNA"/>
</dbReference>
<gene>
    <name evidence="2" type="ORF">AK40_521</name>
</gene>
<keyword evidence="2" id="KW-0378">Hydrolase</keyword>
<accession>A0AAN0SSX1</accession>
<dbReference type="PROSITE" id="PS51257">
    <property type="entry name" value="PROKAR_LIPOPROTEIN"/>
    <property type="match status" value="1"/>
</dbReference>
<protein>
    <submittedName>
        <fullName evidence="2">Glycosyl hydrolase BNR repeat-containing domain protein</fullName>
    </submittedName>
</protein>
<feature type="signal peptide" evidence="1">
    <location>
        <begin position="1"/>
        <end position="22"/>
    </location>
</feature>
<organism evidence="2 3">
    <name type="scientific">Bacillus cereus 03BB108</name>
    <dbReference type="NCBI Taxonomy" id="451709"/>
    <lineage>
        <taxon>Bacteria</taxon>
        <taxon>Bacillati</taxon>
        <taxon>Bacillota</taxon>
        <taxon>Bacilli</taxon>
        <taxon>Bacillales</taxon>
        <taxon>Bacillaceae</taxon>
        <taxon>Bacillus</taxon>
        <taxon>Bacillus cereus group</taxon>
    </lineage>
</organism>
<dbReference type="AlphaFoldDB" id="A0AAN0SSX1"/>
<feature type="chain" id="PRO_5042985653" evidence="1">
    <location>
        <begin position="23"/>
        <end position="96"/>
    </location>
</feature>
<evidence type="ECO:0000313" key="3">
    <source>
        <dbReference type="Proteomes" id="UP000031861"/>
    </source>
</evidence>
<dbReference type="Proteomes" id="UP000031861">
    <property type="component" value="Chromosome"/>
</dbReference>